<evidence type="ECO:0000313" key="1">
    <source>
        <dbReference type="EMBL" id="KAI3735559.1"/>
    </source>
</evidence>
<proteinExistence type="predicted"/>
<evidence type="ECO:0000313" key="2">
    <source>
        <dbReference type="Proteomes" id="UP001055879"/>
    </source>
</evidence>
<accession>A0ACB9CMR0</accession>
<dbReference type="Proteomes" id="UP001055879">
    <property type="component" value="Linkage Group LG04"/>
</dbReference>
<reference evidence="2" key="1">
    <citation type="journal article" date="2022" name="Mol. Ecol. Resour.">
        <title>The genomes of chicory, endive, great burdock and yacon provide insights into Asteraceae palaeo-polyploidization history and plant inulin production.</title>
        <authorList>
            <person name="Fan W."/>
            <person name="Wang S."/>
            <person name="Wang H."/>
            <person name="Wang A."/>
            <person name="Jiang F."/>
            <person name="Liu H."/>
            <person name="Zhao H."/>
            <person name="Xu D."/>
            <person name="Zhang Y."/>
        </authorList>
    </citation>
    <scope>NUCLEOTIDE SEQUENCE [LARGE SCALE GENOMIC DNA]</scope>
    <source>
        <strain evidence="2">cv. Niubang</strain>
    </source>
</reference>
<organism evidence="1 2">
    <name type="scientific">Arctium lappa</name>
    <name type="common">Greater burdock</name>
    <name type="synonym">Lappa major</name>
    <dbReference type="NCBI Taxonomy" id="4217"/>
    <lineage>
        <taxon>Eukaryota</taxon>
        <taxon>Viridiplantae</taxon>
        <taxon>Streptophyta</taxon>
        <taxon>Embryophyta</taxon>
        <taxon>Tracheophyta</taxon>
        <taxon>Spermatophyta</taxon>
        <taxon>Magnoliopsida</taxon>
        <taxon>eudicotyledons</taxon>
        <taxon>Gunneridae</taxon>
        <taxon>Pentapetalae</taxon>
        <taxon>asterids</taxon>
        <taxon>campanulids</taxon>
        <taxon>Asterales</taxon>
        <taxon>Asteraceae</taxon>
        <taxon>Carduoideae</taxon>
        <taxon>Cardueae</taxon>
        <taxon>Arctiinae</taxon>
        <taxon>Arctium</taxon>
    </lineage>
</organism>
<gene>
    <name evidence="1" type="ORF">L6452_15065</name>
</gene>
<sequence>MDQSQLMKNHVEKSEKFKGLDFRRWQKKMLFYLTTLHVSNVLTEDQPPNEPLVGQDGNASSQIQVVAHQKAVEIWRSNEYSCRNYILNALDDSLYDIYSTFRTTCEIWDSLDAKYKTEVACSKRFAVEKFLNYRMNDNKSVLKQVEELQVLIHELDVEGMGLNINFVVGSIIEKLPPSWKNFKLYLKHLTEEITFEHLLLKIRVEEDNKLNEKSDASTSELHANMIEFVCGKLGHKAKDCRHKRDHGGVGGSGGGGASISHAHLTQSPNQFVGVIETHMVSNSIDWWVDTGATQHICNSRSLFASYQKVDDGEPMFMGNASTAKIEGKGKVILKLTSGKDLMLMDVLRVPSLTKNLISGSILIKKGFKVVFESNKFVITKGGVYVGKGYLDEGLFKLSIVTDIDAANVNNNKAGTSTATSVYMVDPSYLWHSRLGHVNFRSLQKMIKLDMLPKCSIDKLSKCEICIKAKYTNHSHKSVEKSNEVLRLIHTDLCDFKATPSRGGKNYYITFINDCIKYCHEYLIPTRDEALNMFKTYKAEVENQLDKKIKILRSDRGGKYESHNFAEFCATHGIIHQTTAPYTPQQNGVGEACLTANMILNRISHKKSDKTRYELWRGRIPSYKRMKVWGCLAKVQVHLPKRTKLGPKTIDCVYIGPTQNSDAYRFLVYKSNVDGISNNTIMESAEAEFFKTIFPYKENEGHTSNPGKLPIDDTCSHVNLNKSNQSRAVETSKVQEEREPRRSKRGRVAKDFGPYFMAFNIEREPLSLLGRGYSKRNRLHCAK</sequence>
<reference evidence="1 2" key="2">
    <citation type="journal article" date="2022" name="Mol. Ecol. Resour.">
        <title>The genomes of chicory, endive, great burdock and yacon provide insights into Asteraceae paleo-polyploidization history and plant inulin production.</title>
        <authorList>
            <person name="Fan W."/>
            <person name="Wang S."/>
            <person name="Wang H."/>
            <person name="Wang A."/>
            <person name="Jiang F."/>
            <person name="Liu H."/>
            <person name="Zhao H."/>
            <person name="Xu D."/>
            <person name="Zhang Y."/>
        </authorList>
    </citation>
    <scope>NUCLEOTIDE SEQUENCE [LARGE SCALE GENOMIC DNA]</scope>
    <source>
        <strain evidence="2">cv. Niubang</strain>
    </source>
</reference>
<keyword evidence="2" id="KW-1185">Reference proteome</keyword>
<dbReference type="EMBL" id="CM042050">
    <property type="protein sequence ID" value="KAI3735559.1"/>
    <property type="molecule type" value="Genomic_DNA"/>
</dbReference>
<name>A0ACB9CMR0_ARCLA</name>
<protein>
    <submittedName>
        <fullName evidence="1">Uncharacterized protein</fullName>
    </submittedName>
</protein>
<comment type="caution">
    <text evidence="1">The sequence shown here is derived from an EMBL/GenBank/DDBJ whole genome shotgun (WGS) entry which is preliminary data.</text>
</comment>